<protein>
    <submittedName>
        <fullName evidence="3">Transcriptional regulator ATRX homolog</fullName>
    </submittedName>
</protein>
<feature type="compositionally biased region" description="Basic and acidic residues" evidence="1">
    <location>
        <begin position="16"/>
        <end position="29"/>
    </location>
</feature>
<proteinExistence type="predicted"/>
<organism evidence="2 3">
    <name type="scientific">Drosophila suzukii</name>
    <name type="common">Spotted-wing drosophila fruit fly</name>
    <dbReference type="NCBI Taxonomy" id="28584"/>
    <lineage>
        <taxon>Eukaryota</taxon>
        <taxon>Metazoa</taxon>
        <taxon>Ecdysozoa</taxon>
        <taxon>Arthropoda</taxon>
        <taxon>Hexapoda</taxon>
        <taxon>Insecta</taxon>
        <taxon>Pterygota</taxon>
        <taxon>Neoptera</taxon>
        <taxon>Endopterygota</taxon>
        <taxon>Diptera</taxon>
        <taxon>Brachycera</taxon>
        <taxon>Muscomorpha</taxon>
        <taxon>Ephydroidea</taxon>
        <taxon>Drosophilidae</taxon>
        <taxon>Drosophila</taxon>
        <taxon>Sophophora</taxon>
    </lineage>
</organism>
<reference evidence="2" key="1">
    <citation type="submission" date="2025-05" db="UniProtKB">
        <authorList>
            <consortium name="RefSeq"/>
        </authorList>
    </citation>
    <scope>NUCLEOTIDE SEQUENCE [LARGE SCALE GENOMIC DNA]</scope>
</reference>
<dbReference type="Proteomes" id="UP001652628">
    <property type="component" value="Chromosome 2L"/>
</dbReference>
<feature type="compositionally biased region" description="Low complexity" evidence="1">
    <location>
        <begin position="149"/>
        <end position="159"/>
    </location>
</feature>
<gene>
    <name evidence="3" type="primary">w-cup</name>
</gene>
<feature type="compositionally biased region" description="Basic and acidic residues" evidence="1">
    <location>
        <begin position="62"/>
        <end position="107"/>
    </location>
</feature>
<dbReference type="AlphaFoldDB" id="A0AB39ZX43"/>
<dbReference type="GeneID" id="108021075"/>
<evidence type="ECO:0000313" key="2">
    <source>
        <dbReference type="Proteomes" id="UP001652628"/>
    </source>
</evidence>
<feature type="compositionally biased region" description="Basic and acidic residues" evidence="1">
    <location>
        <begin position="230"/>
        <end position="252"/>
    </location>
</feature>
<feature type="region of interest" description="Disordered" evidence="1">
    <location>
        <begin position="51"/>
        <end position="290"/>
    </location>
</feature>
<dbReference type="RefSeq" id="XP_016945077.3">
    <property type="nucleotide sequence ID" value="XM_017089588.3"/>
</dbReference>
<evidence type="ECO:0000256" key="1">
    <source>
        <dbReference type="SAM" id="MobiDB-lite"/>
    </source>
</evidence>
<accession>A0AB39ZX43</accession>
<reference evidence="3" key="2">
    <citation type="submission" date="2025-08" db="UniProtKB">
        <authorList>
            <consortium name="RefSeq"/>
        </authorList>
    </citation>
    <scope>IDENTIFICATION</scope>
</reference>
<keyword evidence="2" id="KW-1185">Reference proteome</keyword>
<evidence type="ECO:0000313" key="3">
    <source>
        <dbReference type="RefSeq" id="XP_016945077.3"/>
    </source>
</evidence>
<feature type="compositionally biased region" description="Basic and acidic residues" evidence="1">
    <location>
        <begin position="168"/>
        <end position="188"/>
    </location>
</feature>
<sequence>MEETEILENQNVTQADKMKPASAHGEHKEVYLLNVSDSEDSLEQMNLDKKKLNGFKNSKKQSHMDNLEQNQAKEKSPEVTHKDIELHDTEKIESKESKNLSKAEETVKVPAAKEGNIKMNKETDKTNSMDSKELSQEAKTEVSAKMEDSVVVSKASSKIIPKKPKVQSQEKLRDAASSRKLKVEEKSQKAFPSSQFLAEESQRNPKEETKEDEKNPKKENLKSGEILKTIPEKPEKRALNESNEPRKQESIPKPEPIFQTLSNEKPDEAMASTSLASQEKMENANETRTATNSIRTAVKPTKKDIRTQPRDKIKKDMEEYFSGIQALEVRKKLTDDMNAKEAQAILKEEQRRKTWKEMLSEVGKATSLSTSTHSTSSGRPPRSVVIAILQRTAKAEYKRKMTILKDNFNYRLGLIKQLKHDMKNNFKNEAQQLYCDYHSIKNQTQNQPTLSDMHTVYSMPNNSHDV</sequence>
<name>A0AB39ZX43_DROSZ</name>
<feature type="compositionally biased region" description="Basic and acidic residues" evidence="1">
    <location>
        <begin position="200"/>
        <end position="222"/>
    </location>
</feature>
<feature type="region of interest" description="Disordered" evidence="1">
    <location>
        <begin position="1"/>
        <end position="29"/>
    </location>
</feature>
<feature type="compositionally biased region" description="Basic and acidic residues" evidence="1">
    <location>
        <begin position="115"/>
        <end position="148"/>
    </location>
</feature>